<feature type="compositionally biased region" description="Basic and acidic residues" evidence="3">
    <location>
        <begin position="481"/>
        <end position="498"/>
    </location>
</feature>
<evidence type="ECO:0000256" key="1">
    <source>
        <dbReference type="ARBA" id="ARBA00009003"/>
    </source>
</evidence>
<gene>
    <name evidence="5" type="ORF">PILCRDRAFT_811406</name>
</gene>
<dbReference type="InterPro" id="IPR051706">
    <property type="entry name" value="Glycosyltransferase_domain"/>
</dbReference>
<dbReference type="InterPro" id="IPR007577">
    <property type="entry name" value="GlycoTrfase_DXD_sugar-bd_CS"/>
</dbReference>
<dbReference type="HOGENOM" id="CLU_016900_0_0_1"/>
<dbReference type="GO" id="GO:0000030">
    <property type="term" value="F:mannosyltransferase activity"/>
    <property type="evidence" value="ECO:0007669"/>
    <property type="project" value="TreeGrafter"/>
</dbReference>
<feature type="transmembrane region" description="Helical" evidence="4">
    <location>
        <begin position="7"/>
        <end position="33"/>
    </location>
</feature>
<keyword evidence="6" id="KW-1185">Reference proteome</keyword>
<reference evidence="5 6" key="1">
    <citation type="submission" date="2014-04" db="EMBL/GenBank/DDBJ databases">
        <authorList>
            <consortium name="DOE Joint Genome Institute"/>
            <person name="Kuo A."/>
            <person name="Tarkka M."/>
            <person name="Buscot F."/>
            <person name="Kohler A."/>
            <person name="Nagy L.G."/>
            <person name="Floudas D."/>
            <person name="Copeland A."/>
            <person name="Barry K.W."/>
            <person name="Cichocki N."/>
            <person name="Veneault-Fourrey C."/>
            <person name="LaButti K."/>
            <person name="Lindquist E.A."/>
            <person name="Lipzen A."/>
            <person name="Lundell T."/>
            <person name="Morin E."/>
            <person name="Murat C."/>
            <person name="Sun H."/>
            <person name="Tunlid A."/>
            <person name="Henrissat B."/>
            <person name="Grigoriev I.V."/>
            <person name="Hibbett D.S."/>
            <person name="Martin F."/>
            <person name="Nordberg H.P."/>
            <person name="Cantor M.N."/>
            <person name="Hua S.X."/>
        </authorList>
    </citation>
    <scope>NUCLEOTIDE SEQUENCE [LARGE SCALE GENOMIC DNA]</scope>
    <source>
        <strain evidence="5 6">F 1598</strain>
    </source>
</reference>
<dbReference type="Pfam" id="PF04488">
    <property type="entry name" value="Gly_transf_sug"/>
    <property type="match status" value="1"/>
</dbReference>
<evidence type="ECO:0000256" key="3">
    <source>
        <dbReference type="SAM" id="MobiDB-lite"/>
    </source>
</evidence>
<reference evidence="6" key="2">
    <citation type="submission" date="2015-01" db="EMBL/GenBank/DDBJ databases">
        <title>Evolutionary Origins and Diversification of the Mycorrhizal Mutualists.</title>
        <authorList>
            <consortium name="DOE Joint Genome Institute"/>
            <consortium name="Mycorrhizal Genomics Consortium"/>
            <person name="Kohler A."/>
            <person name="Kuo A."/>
            <person name="Nagy L.G."/>
            <person name="Floudas D."/>
            <person name="Copeland A."/>
            <person name="Barry K.W."/>
            <person name="Cichocki N."/>
            <person name="Veneault-Fourrey C."/>
            <person name="LaButti K."/>
            <person name="Lindquist E.A."/>
            <person name="Lipzen A."/>
            <person name="Lundell T."/>
            <person name="Morin E."/>
            <person name="Murat C."/>
            <person name="Riley R."/>
            <person name="Ohm R."/>
            <person name="Sun H."/>
            <person name="Tunlid A."/>
            <person name="Henrissat B."/>
            <person name="Grigoriev I.V."/>
            <person name="Hibbett D.S."/>
            <person name="Martin F."/>
        </authorList>
    </citation>
    <scope>NUCLEOTIDE SEQUENCE [LARGE SCALE GENOMIC DNA]</scope>
    <source>
        <strain evidence="6">F 1598</strain>
    </source>
</reference>
<dbReference type="PANTHER" id="PTHR32385">
    <property type="entry name" value="MANNOSYL PHOSPHORYLINOSITOL CERAMIDE SYNTHASE"/>
    <property type="match status" value="1"/>
</dbReference>
<comment type="similarity">
    <text evidence="1">Belongs to the glycosyltransferase 32 family.</text>
</comment>
<proteinExistence type="inferred from homology"/>
<name>A0A0C3CML4_PILCF</name>
<dbReference type="OrthoDB" id="3647at2759"/>
<keyword evidence="4" id="KW-1133">Transmembrane helix</keyword>
<dbReference type="GO" id="GO:0016020">
    <property type="term" value="C:membrane"/>
    <property type="evidence" value="ECO:0007669"/>
    <property type="project" value="GOC"/>
</dbReference>
<dbReference type="FunFam" id="3.90.550.20:FF:000005">
    <property type="entry name" value="Unplaced genomic scaffold supercont1.17, whole genome shotgun sequence"/>
    <property type="match status" value="1"/>
</dbReference>
<dbReference type="PANTHER" id="PTHR32385:SF15">
    <property type="entry name" value="INOSITOL PHOSPHOCERAMIDE MANNOSYLTRANSFERASE 1"/>
    <property type="match status" value="1"/>
</dbReference>
<dbReference type="GO" id="GO:0051999">
    <property type="term" value="P:mannosyl-inositol phosphorylceramide biosynthetic process"/>
    <property type="evidence" value="ECO:0007669"/>
    <property type="project" value="TreeGrafter"/>
</dbReference>
<dbReference type="STRING" id="765440.A0A0C3CML4"/>
<dbReference type="InterPro" id="IPR029044">
    <property type="entry name" value="Nucleotide-diphossugar_trans"/>
</dbReference>
<feature type="compositionally biased region" description="Polar residues" evidence="3">
    <location>
        <begin position="521"/>
        <end position="531"/>
    </location>
</feature>
<evidence type="ECO:0000313" key="5">
    <source>
        <dbReference type="EMBL" id="KIM90912.1"/>
    </source>
</evidence>
<evidence type="ECO:0000313" key="6">
    <source>
        <dbReference type="Proteomes" id="UP000054166"/>
    </source>
</evidence>
<dbReference type="Gene3D" id="3.90.550.20">
    <property type="match status" value="1"/>
</dbReference>
<keyword evidence="2 5" id="KW-0808">Transferase</keyword>
<evidence type="ECO:0000256" key="4">
    <source>
        <dbReference type="SAM" id="Phobius"/>
    </source>
</evidence>
<feature type="region of interest" description="Disordered" evidence="3">
    <location>
        <begin position="348"/>
        <end position="389"/>
    </location>
</feature>
<dbReference type="InParanoid" id="A0A0C3CML4"/>
<keyword evidence="4" id="KW-0812">Transmembrane</keyword>
<accession>A0A0C3CML4</accession>
<feature type="region of interest" description="Disordered" evidence="3">
    <location>
        <begin position="459"/>
        <end position="548"/>
    </location>
</feature>
<dbReference type="SUPFAM" id="SSF53448">
    <property type="entry name" value="Nucleotide-diphospho-sugar transferases"/>
    <property type="match status" value="1"/>
</dbReference>
<protein>
    <submittedName>
        <fullName evidence="5">Glycosyltransferase family 32 protein</fullName>
    </submittedName>
</protein>
<evidence type="ECO:0000256" key="2">
    <source>
        <dbReference type="ARBA" id="ARBA00022679"/>
    </source>
</evidence>
<sequence>MARTRALYVLLSILGLFLLGTVIVLSSISYYLAIDQAAYLTDSEVPTLDNVTRWNATEHGQIEHIPRILHQTWKSETLPTRWKDISQACRDMMPDYDYMLWTDASSREFIAEQYPWFLDNFDAYPYPIQRADAIRYFVLHYYGGVYLDLDVGCLRPLDPLLVHQVILPKTIPVGVSNDIMFAERGHPFLAQTIHNLITFDHSWILNYPTVMFSTGPMFISAQYGLYTASHPPTAEHPGGDVRVLPKSLYGKNAKPWEAPHSFFSHYYGSSWHADDAAFIGFLGKWGKGLMWVGLAILIVGLGRLVLQSRQRKYSLRRIGGYDVMLPRWSQRNGRWHIDLGWLSLAAPGSSTQPPTPAPGSPSDDETLLPFDVSPSSPVASDMSAPTDAFSNGHASSAHLLFDAVRRARSRFVSLAGSQDREEVPRTPFRPRRHRPRGVLFFLPAFFTQSQDMEMASYRNSSPVPYIQPPRLSYRSDSPTPPEKRRIIEDPELAGHRGDSMSPEPTSQSHSRAPHRPPYENRSASSPSTLTGSLVDVSTPGPLRTARGS</sequence>
<keyword evidence="4" id="KW-0472">Membrane</keyword>
<dbReference type="AlphaFoldDB" id="A0A0C3CML4"/>
<organism evidence="5 6">
    <name type="scientific">Piloderma croceum (strain F 1598)</name>
    <dbReference type="NCBI Taxonomy" id="765440"/>
    <lineage>
        <taxon>Eukaryota</taxon>
        <taxon>Fungi</taxon>
        <taxon>Dikarya</taxon>
        <taxon>Basidiomycota</taxon>
        <taxon>Agaricomycotina</taxon>
        <taxon>Agaricomycetes</taxon>
        <taxon>Agaricomycetidae</taxon>
        <taxon>Atheliales</taxon>
        <taxon>Atheliaceae</taxon>
        <taxon>Piloderma</taxon>
    </lineage>
</organism>
<dbReference type="Proteomes" id="UP000054166">
    <property type="component" value="Unassembled WGS sequence"/>
</dbReference>
<feature type="transmembrane region" description="Helical" evidence="4">
    <location>
        <begin position="288"/>
        <end position="306"/>
    </location>
</feature>
<dbReference type="EMBL" id="KN832972">
    <property type="protein sequence ID" value="KIM90912.1"/>
    <property type="molecule type" value="Genomic_DNA"/>
</dbReference>